<gene>
    <name evidence="1" type="ORF">F5148DRAFT_375890</name>
</gene>
<accession>A0ACC0UIB1</accession>
<name>A0ACC0UIB1_9AGAM</name>
<evidence type="ECO:0000313" key="1">
    <source>
        <dbReference type="EMBL" id="KAI9511281.1"/>
    </source>
</evidence>
<dbReference type="EMBL" id="JAGFNK010000024">
    <property type="protein sequence ID" value="KAI9511281.1"/>
    <property type="molecule type" value="Genomic_DNA"/>
</dbReference>
<proteinExistence type="predicted"/>
<evidence type="ECO:0000313" key="2">
    <source>
        <dbReference type="Proteomes" id="UP001207468"/>
    </source>
</evidence>
<dbReference type="Proteomes" id="UP001207468">
    <property type="component" value="Unassembled WGS sequence"/>
</dbReference>
<organism evidence="1 2">
    <name type="scientific">Russula earlei</name>
    <dbReference type="NCBI Taxonomy" id="71964"/>
    <lineage>
        <taxon>Eukaryota</taxon>
        <taxon>Fungi</taxon>
        <taxon>Dikarya</taxon>
        <taxon>Basidiomycota</taxon>
        <taxon>Agaricomycotina</taxon>
        <taxon>Agaricomycetes</taxon>
        <taxon>Russulales</taxon>
        <taxon>Russulaceae</taxon>
        <taxon>Russula</taxon>
    </lineage>
</organism>
<sequence>MTSHAPAVGLGQALTRILQFSGVLAAEDQKPQKLQLSHWENLVEEYFTPSATLKLTLWKDNQKVEAKVFEVGTPVLPRFFLVTSQSGVKAMTLSLDGARERVVGPNQAIVQCVSAMWTYRYRNGYTVTLRGPFTAYVAVTPNATQNGASAQSVPPPYTLKIDHIQFDSNLYEKHVAVDVIGGNRLDANKTPQVRNAPTPSPTPNGAGVPPPPPSQQQQLPIQAGQRDDERWEEPRITYDRAFIPAEPVNAFGIPQATMRCLEVRSPNLSSVQESSNVSSSWRKASPR</sequence>
<protein>
    <submittedName>
        <fullName evidence="1">LIM-domain binding protein</fullName>
    </submittedName>
</protein>
<reference evidence="1" key="1">
    <citation type="submission" date="2021-03" db="EMBL/GenBank/DDBJ databases">
        <title>Evolutionary priming and transition to the ectomycorrhizal habit in an iconic lineage of mushroom-forming fungi: is preadaptation a requirement?</title>
        <authorList>
            <consortium name="DOE Joint Genome Institute"/>
            <person name="Looney B.P."/>
            <person name="Miyauchi S."/>
            <person name="Morin E."/>
            <person name="Drula E."/>
            <person name="Courty P.E."/>
            <person name="Chicoki N."/>
            <person name="Fauchery L."/>
            <person name="Kohler A."/>
            <person name="Kuo A."/>
            <person name="LaButti K."/>
            <person name="Pangilinan J."/>
            <person name="Lipzen A."/>
            <person name="Riley R."/>
            <person name="Andreopoulos W."/>
            <person name="He G."/>
            <person name="Johnson J."/>
            <person name="Barry K.W."/>
            <person name="Grigoriev I.V."/>
            <person name="Nagy L."/>
            <person name="Hibbett D."/>
            <person name="Henrissat B."/>
            <person name="Matheny P.B."/>
            <person name="Labbe J."/>
            <person name="Martin A.F."/>
        </authorList>
    </citation>
    <scope>NUCLEOTIDE SEQUENCE</scope>
    <source>
        <strain evidence="1">BPL698</strain>
    </source>
</reference>
<comment type="caution">
    <text evidence="1">The sequence shown here is derived from an EMBL/GenBank/DDBJ whole genome shotgun (WGS) entry which is preliminary data.</text>
</comment>
<keyword evidence="2" id="KW-1185">Reference proteome</keyword>